<dbReference type="Pfam" id="PF00856">
    <property type="entry name" value="SET"/>
    <property type="match status" value="1"/>
</dbReference>
<dbReference type="PANTHER" id="PTHR47332">
    <property type="entry name" value="SET DOMAIN-CONTAINING PROTEIN 5"/>
    <property type="match status" value="1"/>
</dbReference>
<dbReference type="PANTHER" id="PTHR47332:SF4">
    <property type="entry name" value="SET DOMAIN-CONTAINING PROTEIN 5"/>
    <property type="match status" value="1"/>
</dbReference>
<comment type="caution">
    <text evidence="2">The sequence shown here is derived from an EMBL/GenBank/DDBJ whole genome shotgun (WGS) entry which is preliminary data.</text>
</comment>
<dbReference type="STRING" id="177199.A0A420YDR5"/>
<evidence type="ECO:0000313" key="3">
    <source>
        <dbReference type="Proteomes" id="UP000275385"/>
    </source>
</evidence>
<sequence>MASEPVASGQGHCLVEIRTTDAMGKGLFAIKNIPRGTQILAEVPILAIPAGSQVDLDDDLPAFCAALRDLPKTEWKRLDELYCNTALITLERRAKIREWYKEKGITDKVGAPLNGKKLQDVAKAATKRFAIFLTNRAQMGFADKSDTGVFSYYSRINHSCVPNVHNSYNPGLQRLTLYSVRDVSAGEQITTSYFDSACRTRQQRRQETENWGFVCSCIACSDPSTEPVRARLFKLDQRLALYESPLRKAALSNPSPMARLFARSSMPLSLSEALTDAEELAELLKKQGLEGMPLGRAYRECSKYSIRLGLMSKAVEYAQKELDNERYCIGTETAHLQKDMVGAEYWLAHLQRLDKAKGSVGSSR</sequence>
<name>A0A420YDR5_9PEZI</name>
<accession>A0A420YDR5</accession>
<evidence type="ECO:0000259" key="1">
    <source>
        <dbReference type="PROSITE" id="PS50280"/>
    </source>
</evidence>
<dbReference type="SUPFAM" id="SSF82199">
    <property type="entry name" value="SET domain"/>
    <property type="match status" value="1"/>
</dbReference>
<feature type="domain" description="SET" evidence="1">
    <location>
        <begin position="13"/>
        <end position="194"/>
    </location>
</feature>
<proteinExistence type="predicted"/>
<dbReference type="InterPro" id="IPR001214">
    <property type="entry name" value="SET_dom"/>
</dbReference>
<dbReference type="SMART" id="SM00317">
    <property type="entry name" value="SET"/>
    <property type="match status" value="1"/>
</dbReference>
<dbReference type="PROSITE" id="PS50280">
    <property type="entry name" value="SET"/>
    <property type="match status" value="1"/>
</dbReference>
<dbReference type="Gene3D" id="2.170.270.10">
    <property type="entry name" value="SET domain"/>
    <property type="match status" value="1"/>
</dbReference>
<dbReference type="InterPro" id="IPR046341">
    <property type="entry name" value="SET_dom_sf"/>
</dbReference>
<dbReference type="Gene3D" id="1.25.40.10">
    <property type="entry name" value="Tetratricopeptide repeat domain"/>
    <property type="match status" value="1"/>
</dbReference>
<gene>
    <name evidence="2" type="ORF">DL546_008503</name>
</gene>
<protein>
    <recommendedName>
        <fullName evidence="1">SET domain-containing protein</fullName>
    </recommendedName>
</protein>
<evidence type="ECO:0000313" key="2">
    <source>
        <dbReference type="EMBL" id="RKU46023.1"/>
    </source>
</evidence>
<dbReference type="InterPro" id="IPR011990">
    <property type="entry name" value="TPR-like_helical_dom_sf"/>
</dbReference>
<dbReference type="CDD" id="cd20071">
    <property type="entry name" value="SET_SMYD"/>
    <property type="match status" value="1"/>
</dbReference>
<dbReference type="OrthoDB" id="265717at2759"/>
<dbReference type="Proteomes" id="UP000275385">
    <property type="component" value="Unassembled WGS sequence"/>
</dbReference>
<organism evidence="2 3">
    <name type="scientific">Coniochaeta pulveracea</name>
    <dbReference type="NCBI Taxonomy" id="177199"/>
    <lineage>
        <taxon>Eukaryota</taxon>
        <taxon>Fungi</taxon>
        <taxon>Dikarya</taxon>
        <taxon>Ascomycota</taxon>
        <taxon>Pezizomycotina</taxon>
        <taxon>Sordariomycetes</taxon>
        <taxon>Sordariomycetidae</taxon>
        <taxon>Coniochaetales</taxon>
        <taxon>Coniochaetaceae</taxon>
        <taxon>Coniochaeta</taxon>
    </lineage>
</organism>
<keyword evidence="3" id="KW-1185">Reference proteome</keyword>
<dbReference type="EMBL" id="QVQW01000017">
    <property type="protein sequence ID" value="RKU46023.1"/>
    <property type="molecule type" value="Genomic_DNA"/>
</dbReference>
<reference evidence="2 3" key="1">
    <citation type="submission" date="2018-08" db="EMBL/GenBank/DDBJ databases">
        <title>Draft genome of the lignicolous fungus Coniochaeta pulveracea.</title>
        <authorList>
            <person name="Borstlap C.J."/>
            <person name="De Witt R.N."/>
            <person name="Botha A."/>
            <person name="Volschenk H."/>
        </authorList>
    </citation>
    <scope>NUCLEOTIDE SEQUENCE [LARGE SCALE GENOMIC DNA]</scope>
    <source>
        <strain evidence="2 3">CAB683</strain>
    </source>
</reference>
<dbReference type="InterPro" id="IPR053185">
    <property type="entry name" value="SET_domain_protein"/>
</dbReference>
<dbReference type="AlphaFoldDB" id="A0A420YDR5"/>